<organism evidence="1 2">
    <name type="scientific">Pleurodeles waltl</name>
    <name type="common">Iberian ribbed newt</name>
    <dbReference type="NCBI Taxonomy" id="8319"/>
    <lineage>
        <taxon>Eukaryota</taxon>
        <taxon>Metazoa</taxon>
        <taxon>Chordata</taxon>
        <taxon>Craniata</taxon>
        <taxon>Vertebrata</taxon>
        <taxon>Euteleostomi</taxon>
        <taxon>Amphibia</taxon>
        <taxon>Batrachia</taxon>
        <taxon>Caudata</taxon>
        <taxon>Salamandroidea</taxon>
        <taxon>Salamandridae</taxon>
        <taxon>Pleurodelinae</taxon>
        <taxon>Pleurodeles</taxon>
    </lineage>
</organism>
<protein>
    <submittedName>
        <fullName evidence="1">Uncharacterized protein</fullName>
    </submittedName>
</protein>
<proteinExistence type="predicted"/>
<accession>A0AAV7TME3</accession>
<sequence>MSDEIVRQALALLEEAGSLDLLAPAARPHARPVRRAAAGVAASMLAWSSHGEEQFRSREHGGKAAKIGVEGMGMLSSGILCGGKPGWGVEVVDLGGEGLEVFGRFKSSIPGPFSFPSSQQVMADTIQDSRELRTAQDP</sequence>
<keyword evidence="2" id="KW-1185">Reference proteome</keyword>
<name>A0AAV7TME3_PLEWA</name>
<dbReference type="AlphaFoldDB" id="A0AAV7TME3"/>
<evidence type="ECO:0000313" key="1">
    <source>
        <dbReference type="EMBL" id="KAJ1176867.1"/>
    </source>
</evidence>
<gene>
    <name evidence="1" type="ORF">NDU88_002134</name>
</gene>
<comment type="caution">
    <text evidence="1">The sequence shown here is derived from an EMBL/GenBank/DDBJ whole genome shotgun (WGS) entry which is preliminary data.</text>
</comment>
<dbReference type="EMBL" id="JANPWB010000006">
    <property type="protein sequence ID" value="KAJ1176867.1"/>
    <property type="molecule type" value="Genomic_DNA"/>
</dbReference>
<reference evidence="1" key="1">
    <citation type="journal article" date="2022" name="bioRxiv">
        <title>Sequencing and chromosome-scale assembly of the giantPleurodeles waltlgenome.</title>
        <authorList>
            <person name="Brown T."/>
            <person name="Elewa A."/>
            <person name="Iarovenko S."/>
            <person name="Subramanian E."/>
            <person name="Araus A.J."/>
            <person name="Petzold A."/>
            <person name="Susuki M."/>
            <person name="Suzuki K.-i.T."/>
            <person name="Hayashi T."/>
            <person name="Toyoda A."/>
            <person name="Oliveira C."/>
            <person name="Osipova E."/>
            <person name="Leigh N.D."/>
            <person name="Simon A."/>
            <person name="Yun M.H."/>
        </authorList>
    </citation>
    <scope>NUCLEOTIDE SEQUENCE</scope>
    <source>
        <strain evidence="1">20211129_DDA</strain>
        <tissue evidence="1">Liver</tissue>
    </source>
</reference>
<evidence type="ECO:0000313" key="2">
    <source>
        <dbReference type="Proteomes" id="UP001066276"/>
    </source>
</evidence>
<dbReference type="Proteomes" id="UP001066276">
    <property type="component" value="Chromosome 3_2"/>
</dbReference>